<organism evidence="1 2">
    <name type="scientific">Paramecium pentaurelia</name>
    <dbReference type="NCBI Taxonomy" id="43138"/>
    <lineage>
        <taxon>Eukaryota</taxon>
        <taxon>Sar</taxon>
        <taxon>Alveolata</taxon>
        <taxon>Ciliophora</taxon>
        <taxon>Intramacronucleata</taxon>
        <taxon>Oligohymenophorea</taxon>
        <taxon>Peniculida</taxon>
        <taxon>Parameciidae</taxon>
        <taxon>Paramecium</taxon>
    </lineage>
</organism>
<accession>A0A8S1XZX3</accession>
<gene>
    <name evidence="1" type="ORF">PPENT_87.1.T1460004</name>
</gene>
<name>A0A8S1XZX3_9CILI</name>
<evidence type="ECO:0000313" key="1">
    <source>
        <dbReference type="EMBL" id="CAD8207016.1"/>
    </source>
</evidence>
<evidence type="ECO:0000313" key="2">
    <source>
        <dbReference type="Proteomes" id="UP000689195"/>
    </source>
</evidence>
<protein>
    <submittedName>
        <fullName evidence="1">Uncharacterized protein</fullName>
    </submittedName>
</protein>
<proteinExistence type="predicted"/>
<dbReference type="EMBL" id="CAJJDO010000146">
    <property type="protein sequence ID" value="CAD8207016.1"/>
    <property type="molecule type" value="Genomic_DNA"/>
</dbReference>
<keyword evidence="2" id="KW-1185">Reference proteome</keyword>
<dbReference type="Proteomes" id="UP000689195">
    <property type="component" value="Unassembled WGS sequence"/>
</dbReference>
<reference evidence="1" key="1">
    <citation type="submission" date="2021-01" db="EMBL/GenBank/DDBJ databases">
        <authorList>
            <consortium name="Genoscope - CEA"/>
            <person name="William W."/>
        </authorList>
    </citation>
    <scope>NUCLEOTIDE SEQUENCE</scope>
</reference>
<dbReference type="AlphaFoldDB" id="A0A8S1XZX3"/>
<sequence length="37" mass="4454">MEDDSEFLLQQESHEEDEIKGFYLNNNCQENTQFSLK</sequence>
<comment type="caution">
    <text evidence="1">The sequence shown here is derived from an EMBL/GenBank/DDBJ whole genome shotgun (WGS) entry which is preliminary data.</text>
</comment>